<comment type="caution">
    <text evidence="1">The sequence shown here is derived from an EMBL/GenBank/DDBJ whole genome shotgun (WGS) entry which is preliminary data.</text>
</comment>
<reference evidence="1" key="1">
    <citation type="journal article" date="2021" name="PeerJ">
        <title>Extensive microbial diversity within the chicken gut microbiome revealed by metagenomics and culture.</title>
        <authorList>
            <person name="Gilroy R."/>
            <person name="Ravi A."/>
            <person name="Getino M."/>
            <person name="Pursley I."/>
            <person name="Horton D.L."/>
            <person name="Alikhan N.F."/>
            <person name="Baker D."/>
            <person name="Gharbi K."/>
            <person name="Hall N."/>
            <person name="Watson M."/>
            <person name="Adriaenssens E.M."/>
            <person name="Foster-Nyarko E."/>
            <person name="Jarju S."/>
            <person name="Secka A."/>
            <person name="Antonio M."/>
            <person name="Oren A."/>
            <person name="Chaudhuri R.R."/>
            <person name="La Ragione R."/>
            <person name="Hildebrand F."/>
            <person name="Pallen M.J."/>
        </authorList>
    </citation>
    <scope>NUCLEOTIDE SEQUENCE</scope>
    <source>
        <strain evidence="1">421</strain>
    </source>
</reference>
<accession>A0A9D1UFB2</accession>
<proteinExistence type="predicted"/>
<evidence type="ECO:0000313" key="1">
    <source>
        <dbReference type="EMBL" id="HIW85707.1"/>
    </source>
</evidence>
<dbReference type="Proteomes" id="UP000824205">
    <property type="component" value="Unassembled WGS sequence"/>
</dbReference>
<dbReference type="EMBL" id="DXGE01000018">
    <property type="protein sequence ID" value="HIW85707.1"/>
    <property type="molecule type" value="Genomic_DNA"/>
</dbReference>
<protein>
    <submittedName>
        <fullName evidence="1">Uncharacterized protein</fullName>
    </submittedName>
</protein>
<dbReference type="AlphaFoldDB" id="A0A9D1UFB2"/>
<name>A0A9D1UFB2_9FIRM</name>
<organism evidence="1 2">
    <name type="scientific">Candidatus Eubacterium faecipullorum</name>
    <dbReference type="NCBI Taxonomy" id="2838571"/>
    <lineage>
        <taxon>Bacteria</taxon>
        <taxon>Bacillati</taxon>
        <taxon>Bacillota</taxon>
        <taxon>Clostridia</taxon>
        <taxon>Eubacteriales</taxon>
        <taxon>Eubacteriaceae</taxon>
        <taxon>Eubacterium</taxon>
    </lineage>
</organism>
<reference evidence="1" key="2">
    <citation type="submission" date="2021-04" db="EMBL/GenBank/DDBJ databases">
        <authorList>
            <person name="Gilroy R."/>
        </authorList>
    </citation>
    <scope>NUCLEOTIDE SEQUENCE</scope>
    <source>
        <strain evidence="1">421</strain>
    </source>
</reference>
<gene>
    <name evidence="1" type="ORF">IAA48_04350</name>
</gene>
<sequence>MLTDCLFSSLISLPIEEKFGLYRENPGLSKLVKREWYDADYQFFAKNKSPAFEDFKKYRAFKEDYPSIYKHGEIGKQMKFIVRFYRNKKPENVAFVYTNKRDFDDFVENASKMILEEMHKNSMINMFN</sequence>
<evidence type="ECO:0000313" key="2">
    <source>
        <dbReference type="Proteomes" id="UP000824205"/>
    </source>
</evidence>